<organism evidence="2 3">
    <name type="scientific">Nocardioides daphniae</name>
    <dbReference type="NCBI Taxonomy" id="402297"/>
    <lineage>
        <taxon>Bacteria</taxon>
        <taxon>Bacillati</taxon>
        <taxon>Actinomycetota</taxon>
        <taxon>Actinomycetes</taxon>
        <taxon>Propionibacteriales</taxon>
        <taxon>Nocardioidaceae</taxon>
        <taxon>Nocardioides</taxon>
    </lineage>
</organism>
<proteinExistence type="predicted"/>
<evidence type="ECO:0000313" key="2">
    <source>
        <dbReference type="EMBL" id="GGD29604.1"/>
    </source>
</evidence>
<gene>
    <name evidence="2" type="ORF">GCM10007231_31350</name>
</gene>
<dbReference type="Proteomes" id="UP000630594">
    <property type="component" value="Unassembled WGS sequence"/>
</dbReference>
<protein>
    <recommendedName>
        <fullName evidence="4">Energy transducer TonB</fullName>
    </recommendedName>
</protein>
<dbReference type="EMBL" id="BMCK01000005">
    <property type="protein sequence ID" value="GGD29604.1"/>
    <property type="molecule type" value="Genomic_DNA"/>
</dbReference>
<evidence type="ECO:0000256" key="1">
    <source>
        <dbReference type="SAM" id="MobiDB-lite"/>
    </source>
</evidence>
<evidence type="ECO:0008006" key="4">
    <source>
        <dbReference type="Google" id="ProtNLM"/>
    </source>
</evidence>
<comment type="caution">
    <text evidence="2">The sequence shown here is derived from an EMBL/GenBank/DDBJ whole genome shotgun (WGS) entry which is preliminary data.</text>
</comment>
<sequence length="74" mass="7797">MGREVERGTVRGSASRADAPRIATAEPSALGWGHAYDAPSRPAALIITIGLATLLHGGFFCAEGRHAAPDEERR</sequence>
<reference evidence="3" key="1">
    <citation type="journal article" date="2019" name="Int. J. Syst. Evol. Microbiol.">
        <title>The Global Catalogue of Microorganisms (GCM) 10K type strain sequencing project: providing services to taxonomists for standard genome sequencing and annotation.</title>
        <authorList>
            <consortium name="The Broad Institute Genomics Platform"/>
            <consortium name="The Broad Institute Genome Sequencing Center for Infectious Disease"/>
            <person name="Wu L."/>
            <person name="Ma J."/>
        </authorList>
    </citation>
    <scope>NUCLEOTIDE SEQUENCE [LARGE SCALE GENOMIC DNA]</scope>
    <source>
        <strain evidence="3">CCM 7403</strain>
    </source>
</reference>
<keyword evidence="3" id="KW-1185">Reference proteome</keyword>
<feature type="region of interest" description="Disordered" evidence="1">
    <location>
        <begin position="1"/>
        <end position="22"/>
    </location>
</feature>
<evidence type="ECO:0000313" key="3">
    <source>
        <dbReference type="Proteomes" id="UP000630594"/>
    </source>
</evidence>
<accession>A0ABQ1QJ56</accession>
<name>A0ABQ1QJ56_9ACTN</name>